<keyword evidence="2 5" id="KW-0238">DNA-binding</keyword>
<dbReference type="PANTHER" id="PTHR30146">
    <property type="entry name" value="LACI-RELATED TRANSCRIPTIONAL REPRESSOR"/>
    <property type="match status" value="1"/>
</dbReference>
<sequence>MPFSVPPYRLSQAIRDKCKRLHVFVQAFTLPSCWYPHRIRILAPHPVRNKCGNAVRIKTPKTGSAVPTLADVARHANVSTATVSRCLNSPDQVVGETRKRVLKAVQDLGYAPNFSARALAAKRTKTIGAVIPTMDNSIFARGIQAFQEELGRHGFTLLIASSAYREDLEEEQIRTLAARGADALLLIGYHRNRAVYDMLTARNLPVLVAWAYHADAPQMSIGFDNVTAMAGLARLAIGKGHRRLGFISAPGATNDRARDRVAGVRRAMREAGLRDTDLSLVETQYGIETGEAAFREIMTSATPPTVVLCGNDVLAVGALRAAKEMGLRVPQDVSITGFDDIELAMLAEPPLTTVHVPHREMGRRAAGMLVQILTGQGRPDNVELKTDIRIRQTLGPPPPER</sequence>
<evidence type="ECO:0000259" key="4">
    <source>
        <dbReference type="PROSITE" id="PS50932"/>
    </source>
</evidence>
<dbReference type="GO" id="GO:0000976">
    <property type="term" value="F:transcription cis-regulatory region binding"/>
    <property type="evidence" value="ECO:0007669"/>
    <property type="project" value="TreeGrafter"/>
</dbReference>
<keyword evidence="1" id="KW-0805">Transcription regulation</keyword>
<gene>
    <name evidence="5" type="ORF">FDT80_00995</name>
</gene>
<dbReference type="InterPro" id="IPR000843">
    <property type="entry name" value="HTH_LacI"/>
</dbReference>
<dbReference type="AlphaFoldDB" id="A0A5S3PIU7"/>
<dbReference type="OrthoDB" id="234496at2"/>
<evidence type="ECO:0000313" key="6">
    <source>
        <dbReference type="Proteomes" id="UP000309550"/>
    </source>
</evidence>
<dbReference type="InterPro" id="IPR028082">
    <property type="entry name" value="Peripla_BP_I"/>
</dbReference>
<name>A0A5S3PIU7_9RHOB</name>
<dbReference type="SMART" id="SM00354">
    <property type="entry name" value="HTH_LACI"/>
    <property type="match status" value="1"/>
</dbReference>
<dbReference type="InterPro" id="IPR046335">
    <property type="entry name" value="LacI/GalR-like_sensor"/>
</dbReference>
<dbReference type="GO" id="GO:0003700">
    <property type="term" value="F:DNA-binding transcription factor activity"/>
    <property type="evidence" value="ECO:0007669"/>
    <property type="project" value="TreeGrafter"/>
</dbReference>
<evidence type="ECO:0000256" key="2">
    <source>
        <dbReference type="ARBA" id="ARBA00023125"/>
    </source>
</evidence>
<keyword evidence="6" id="KW-1185">Reference proteome</keyword>
<feature type="domain" description="HTH lacI-type" evidence="4">
    <location>
        <begin position="67"/>
        <end position="121"/>
    </location>
</feature>
<dbReference type="Proteomes" id="UP000309550">
    <property type="component" value="Unassembled WGS sequence"/>
</dbReference>
<dbReference type="Pfam" id="PF13377">
    <property type="entry name" value="Peripla_BP_3"/>
    <property type="match status" value="1"/>
</dbReference>
<dbReference type="EMBL" id="VANS01000001">
    <property type="protein sequence ID" value="TMM54206.1"/>
    <property type="molecule type" value="Genomic_DNA"/>
</dbReference>
<dbReference type="Gene3D" id="3.40.50.2300">
    <property type="match status" value="2"/>
</dbReference>
<comment type="caution">
    <text evidence="5">The sequence shown here is derived from an EMBL/GenBank/DDBJ whole genome shotgun (WGS) entry which is preliminary data.</text>
</comment>
<dbReference type="CDD" id="cd01392">
    <property type="entry name" value="HTH_LacI"/>
    <property type="match status" value="1"/>
</dbReference>
<evidence type="ECO:0000256" key="3">
    <source>
        <dbReference type="ARBA" id="ARBA00023163"/>
    </source>
</evidence>
<evidence type="ECO:0000256" key="1">
    <source>
        <dbReference type="ARBA" id="ARBA00023015"/>
    </source>
</evidence>
<dbReference type="PANTHER" id="PTHR30146:SF109">
    <property type="entry name" value="HTH-TYPE TRANSCRIPTIONAL REGULATOR GALS"/>
    <property type="match status" value="1"/>
</dbReference>
<dbReference type="InterPro" id="IPR010982">
    <property type="entry name" value="Lambda_DNA-bd_dom_sf"/>
</dbReference>
<dbReference type="SUPFAM" id="SSF53822">
    <property type="entry name" value="Periplasmic binding protein-like I"/>
    <property type="match status" value="1"/>
</dbReference>
<organism evidence="5 6">
    <name type="scientific">Sulfitobacter sabulilitoris</name>
    <dbReference type="NCBI Taxonomy" id="2562655"/>
    <lineage>
        <taxon>Bacteria</taxon>
        <taxon>Pseudomonadati</taxon>
        <taxon>Pseudomonadota</taxon>
        <taxon>Alphaproteobacteria</taxon>
        <taxon>Rhodobacterales</taxon>
        <taxon>Roseobacteraceae</taxon>
        <taxon>Sulfitobacter</taxon>
    </lineage>
</organism>
<evidence type="ECO:0000313" key="5">
    <source>
        <dbReference type="EMBL" id="TMM54206.1"/>
    </source>
</evidence>
<dbReference type="PROSITE" id="PS50932">
    <property type="entry name" value="HTH_LACI_2"/>
    <property type="match status" value="1"/>
</dbReference>
<keyword evidence="3" id="KW-0804">Transcription</keyword>
<dbReference type="SUPFAM" id="SSF47413">
    <property type="entry name" value="lambda repressor-like DNA-binding domains"/>
    <property type="match status" value="1"/>
</dbReference>
<dbReference type="Gene3D" id="1.10.260.40">
    <property type="entry name" value="lambda repressor-like DNA-binding domains"/>
    <property type="match status" value="1"/>
</dbReference>
<protein>
    <submittedName>
        <fullName evidence="5">LacI family DNA-binding transcriptional regulator</fullName>
    </submittedName>
</protein>
<dbReference type="CDD" id="cd06273">
    <property type="entry name" value="PBP1_LacI-like"/>
    <property type="match status" value="1"/>
</dbReference>
<accession>A0A5S3PIU7</accession>
<proteinExistence type="predicted"/>
<dbReference type="Pfam" id="PF00356">
    <property type="entry name" value="LacI"/>
    <property type="match status" value="1"/>
</dbReference>
<reference evidence="5 6" key="1">
    <citation type="submission" date="2019-05" db="EMBL/GenBank/DDBJ databases">
        <title>Sulfitobacter sabulilitoris sp. nov., isolated from a marine sand.</title>
        <authorList>
            <person name="Yoon J.-H."/>
        </authorList>
    </citation>
    <scope>NUCLEOTIDE SEQUENCE [LARGE SCALE GENOMIC DNA]</scope>
    <source>
        <strain evidence="5 6">HSMS-29</strain>
    </source>
</reference>